<comment type="caution">
    <text evidence="1">The sequence shown here is derived from an EMBL/GenBank/DDBJ whole genome shotgun (WGS) entry which is preliminary data.</text>
</comment>
<dbReference type="EMBL" id="JACASF010000001">
    <property type="protein sequence ID" value="KAF6501143.1"/>
    <property type="molecule type" value="Genomic_DNA"/>
</dbReference>
<reference evidence="1 2" key="1">
    <citation type="journal article" date="2020" name="Nature">
        <title>Six reference-quality genomes reveal evolution of bat adaptations.</title>
        <authorList>
            <person name="Jebb D."/>
            <person name="Huang Z."/>
            <person name="Pippel M."/>
            <person name="Hughes G.M."/>
            <person name="Lavrichenko K."/>
            <person name="Devanna P."/>
            <person name="Winkler S."/>
            <person name="Jermiin L.S."/>
            <person name="Skirmuntt E.C."/>
            <person name="Katzourakis A."/>
            <person name="Burkitt-Gray L."/>
            <person name="Ray D.A."/>
            <person name="Sullivan K.A.M."/>
            <person name="Roscito J.G."/>
            <person name="Kirilenko B.M."/>
            <person name="Davalos L.M."/>
            <person name="Corthals A.P."/>
            <person name="Power M.L."/>
            <person name="Jones G."/>
            <person name="Ransome R.D."/>
            <person name="Dechmann D.K.N."/>
            <person name="Locatelli A.G."/>
            <person name="Puechmaille S.J."/>
            <person name="Fedrigo O."/>
            <person name="Jarvis E.D."/>
            <person name="Hiller M."/>
            <person name="Vernes S.C."/>
            <person name="Myers E.W."/>
            <person name="Teeling E.C."/>
        </authorList>
    </citation>
    <scope>NUCLEOTIDE SEQUENCE [LARGE SCALE GENOMIC DNA]</scope>
    <source>
        <strain evidence="1">MMolMol1</strain>
        <tissue evidence="1">Muscle</tissue>
    </source>
</reference>
<dbReference type="InParanoid" id="A0A7J8JWD5"/>
<proteinExistence type="predicted"/>
<protein>
    <submittedName>
        <fullName evidence="1">Uncharacterized protein</fullName>
    </submittedName>
</protein>
<evidence type="ECO:0000313" key="2">
    <source>
        <dbReference type="Proteomes" id="UP000550707"/>
    </source>
</evidence>
<gene>
    <name evidence="1" type="ORF">HJG59_008114</name>
</gene>
<keyword evidence="2" id="KW-1185">Reference proteome</keyword>
<evidence type="ECO:0000313" key="1">
    <source>
        <dbReference type="EMBL" id="KAF6501143.1"/>
    </source>
</evidence>
<dbReference type="Proteomes" id="UP000550707">
    <property type="component" value="Unassembled WGS sequence"/>
</dbReference>
<name>A0A7J8JWD5_MOLMO</name>
<sequence>MACDMPSSQARSTFCFFLLPEMETMKAGVWSPASSDLQALVSSCRPLRSPGEGASKDRVSTAPEEGLFWEGPQPCLPQTQWLLHPAHTPAWHFLVSTCSVSGKRVPLYSQGCPFSSRRRSQTPWLPCPARPLKPCQQGPPRAHFRA</sequence>
<organism evidence="1 2">
    <name type="scientific">Molossus molossus</name>
    <name type="common">Pallas' mastiff bat</name>
    <name type="synonym">Vespertilio molossus</name>
    <dbReference type="NCBI Taxonomy" id="27622"/>
    <lineage>
        <taxon>Eukaryota</taxon>
        <taxon>Metazoa</taxon>
        <taxon>Chordata</taxon>
        <taxon>Craniata</taxon>
        <taxon>Vertebrata</taxon>
        <taxon>Euteleostomi</taxon>
        <taxon>Mammalia</taxon>
        <taxon>Eutheria</taxon>
        <taxon>Laurasiatheria</taxon>
        <taxon>Chiroptera</taxon>
        <taxon>Yangochiroptera</taxon>
        <taxon>Molossidae</taxon>
        <taxon>Molossus</taxon>
    </lineage>
</organism>
<dbReference type="AlphaFoldDB" id="A0A7J8JWD5"/>
<accession>A0A7J8JWD5</accession>